<gene>
    <name evidence="3" type="ORF">GVO57_04320</name>
</gene>
<dbReference type="PROSITE" id="PS00455">
    <property type="entry name" value="AMP_BINDING"/>
    <property type="match status" value="1"/>
</dbReference>
<dbReference type="GO" id="GO:0016405">
    <property type="term" value="F:CoA-ligase activity"/>
    <property type="evidence" value="ECO:0007669"/>
    <property type="project" value="TreeGrafter"/>
</dbReference>
<sequence>MHPARHALTQPDKPALIMAETGETLSFAELDARSNRAAQLYRARGCRRGDVVALFLENHLRYLELAWGAQRAGLFFVCVSSKLTPAEVDYILTDSGARLLITQASLARTAAALTVAGIDRLVLDGDVPGFEDAEAALALMPPEPIEDESAGVDMLYSSGTTGRPKGIKVALPDPPEIDAPNTLMLLAQGLYGMNADSIYLCPAPLYHAAPLRWTMTAQRLGGTAVVMAHFDPEAALAAIQRYKVTHGQFVPTHFVRMLKLPEAVRRGYDTSSLKVAFHAAAPCPVPVKQAMLDWWGPVIHEYYAGSEGNGMTAIGPVDWLAHPGSVGRAVHGIAHICDEDGNVLPPRETGMVYFESPTSFEYHNDPEKTAQTRNRHGWSTLGDVGWMDEDGFLYLTDRASFMIISGGVNIYPQEIENHLVTHPSVGDVAVIGGPHDEMGEEVIAVIEPAPGVAPGLELAEELTRFCRAALSGVKTPRRFDFVDELPRHPTGKLYKRLLRDRYWGKTETRIV</sequence>
<dbReference type="PANTHER" id="PTHR24096:SF323">
    <property type="entry name" value="BLR3536 PROTEIN"/>
    <property type="match status" value="1"/>
</dbReference>
<accession>A0A7Z2NVK1</accession>
<feature type="domain" description="AMP-binding enzyme C-terminal" evidence="2">
    <location>
        <begin position="414"/>
        <end position="492"/>
    </location>
</feature>
<dbReference type="InterPro" id="IPR000873">
    <property type="entry name" value="AMP-dep_synth/lig_dom"/>
</dbReference>
<name>A0A7Z2NVK1_9SPHN</name>
<dbReference type="InterPro" id="IPR045851">
    <property type="entry name" value="AMP-bd_C_sf"/>
</dbReference>
<dbReference type="Proteomes" id="UP000464468">
    <property type="component" value="Chromosome"/>
</dbReference>
<evidence type="ECO:0000259" key="1">
    <source>
        <dbReference type="Pfam" id="PF00501"/>
    </source>
</evidence>
<dbReference type="EMBL" id="CP047895">
    <property type="protein sequence ID" value="QHL90204.1"/>
    <property type="molecule type" value="Genomic_DNA"/>
</dbReference>
<dbReference type="Pfam" id="PF13193">
    <property type="entry name" value="AMP-binding_C"/>
    <property type="match status" value="1"/>
</dbReference>
<organism evidence="3 4">
    <name type="scientific">Sphingomonas changnyeongensis</name>
    <dbReference type="NCBI Taxonomy" id="2698679"/>
    <lineage>
        <taxon>Bacteria</taxon>
        <taxon>Pseudomonadati</taxon>
        <taxon>Pseudomonadota</taxon>
        <taxon>Alphaproteobacteria</taxon>
        <taxon>Sphingomonadales</taxon>
        <taxon>Sphingomonadaceae</taxon>
        <taxon>Sphingomonas</taxon>
    </lineage>
</organism>
<dbReference type="SUPFAM" id="SSF56801">
    <property type="entry name" value="Acetyl-CoA synthetase-like"/>
    <property type="match status" value="1"/>
</dbReference>
<dbReference type="Gene3D" id="3.30.300.30">
    <property type="match status" value="1"/>
</dbReference>
<dbReference type="InterPro" id="IPR025110">
    <property type="entry name" value="AMP-bd_C"/>
</dbReference>
<evidence type="ECO:0000313" key="4">
    <source>
        <dbReference type="Proteomes" id="UP000464468"/>
    </source>
</evidence>
<evidence type="ECO:0000259" key="2">
    <source>
        <dbReference type="Pfam" id="PF13193"/>
    </source>
</evidence>
<dbReference type="RefSeq" id="WP_160592132.1">
    <property type="nucleotide sequence ID" value="NZ_CP047895.1"/>
</dbReference>
<protein>
    <submittedName>
        <fullName evidence="3">AMP-binding protein</fullName>
    </submittedName>
</protein>
<evidence type="ECO:0000313" key="3">
    <source>
        <dbReference type="EMBL" id="QHL90204.1"/>
    </source>
</evidence>
<dbReference type="Gene3D" id="3.40.50.12780">
    <property type="entry name" value="N-terminal domain of ligase-like"/>
    <property type="match status" value="1"/>
</dbReference>
<reference evidence="3 4" key="1">
    <citation type="submission" date="2020-01" db="EMBL/GenBank/DDBJ databases">
        <title>Sphingomonas sp. C33 whole genome sequece.</title>
        <authorList>
            <person name="Park C."/>
        </authorList>
    </citation>
    <scope>NUCLEOTIDE SEQUENCE [LARGE SCALE GENOMIC DNA]</scope>
    <source>
        <strain evidence="3 4">C33</strain>
    </source>
</reference>
<dbReference type="InterPro" id="IPR020845">
    <property type="entry name" value="AMP-binding_CS"/>
</dbReference>
<keyword evidence="4" id="KW-1185">Reference proteome</keyword>
<dbReference type="AlphaFoldDB" id="A0A7Z2NVK1"/>
<dbReference type="KEGG" id="schy:GVO57_04320"/>
<feature type="domain" description="AMP-dependent synthetase/ligase" evidence="1">
    <location>
        <begin position="5"/>
        <end position="359"/>
    </location>
</feature>
<dbReference type="InterPro" id="IPR042099">
    <property type="entry name" value="ANL_N_sf"/>
</dbReference>
<proteinExistence type="predicted"/>
<dbReference type="Pfam" id="PF00501">
    <property type="entry name" value="AMP-binding"/>
    <property type="match status" value="1"/>
</dbReference>
<dbReference type="PANTHER" id="PTHR24096">
    <property type="entry name" value="LONG-CHAIN-FATTY-ACID--COA LIGASE"/>
    <property type="match status" value="1"/>
</dbReference>